<feature type="region of interest" description="Disordered" evidence="1">
    <location>
        <begin position="129"/>
        <end position="209"/>
    </location>
</feature>
<proteinExistence type="predicted"/>
<feature type="region of interest" description="Disordered" evidence="1">
    <location>
        <begin position="58"/>
        <end position="89"/>
    </location>
</feature>
<feature type="non-terminal residue" evidence="2">
    <location>
        <position position="1"/>
    </location>
</feature>
<name>A0AAD3RNS9_LATJO</name>
<protein>
    <submittedName>
        <fullName evidence="2">Coiled-coil domain-containing protein 191 isoform X1</fullName>
    </submittedName>
</protein>
<feature type="compositionally biased region" description="Basic and acidic residues" evidence="1">
    <location>
        <begin position="185"/>
        <end position="209"/>
    </location>
</feature>
<keyword evidence="3" id="KW-1185">Reference proteome</keyword>
<evidence type="ECO:0000256" key="1">
    <source>
        <dbReference type="SAM" id="MobiDB-lite"/>
    </source>
</evidence>
<gene>
    <name evidence="2" type="ORF">AKAME5_002654400</name>
</gene>
<feature type="region of interest" description="Disordered" evidence="1">
    <location>
        <begin position="1"/>
        <end position="43"/>
    </location>
</feature>
<evidence type="ECO:0000313" key="3">
    <source>
        <dbReference type="Proteomes" id="UP001279410"/>
    </source>
</evidence>
<dbReference type="Proteomes" id="UP001279410">
    <property type="component" value="Unassembled WGS sequence"/>
</dbReference>
<comment type="caution">
    <text evidence="2">The sequence shown here is derived from an EMBL/GenBank/DDBJ whole genome shotgun (WGS) entry which is preliminary data.</text>
</comment>
<sequence length="209" mass="23662">MVPPEASNQPETTEREGHYRSGTLTPDASAVYPDKTPLGHPTQAWQVTRRHVAPTAAELHRQRGEGSGPVCSKSAVSPGSRFENRHAAQQQIITQQRKLLKEQQEQIVRLKEEQSMMGLELEMEKTAQVSQLLTQGGPRPKSNNLDLTEQRALRVTGEPDSQRTPPRKAVTRQTCPHPIITAMEARARQRAERRKEIEELKRKKEEEKL</sequence>
<organism evidence="2 3">
    <name type="scientific">Lates japonicus</name>
    <name type="common">Japanese lates</name>
    <dbReference type="NCBI Taxonomy" id="270547"/>
    <lineage>
        <taxon>Eukaryota</taxon>
        <taxon>Metazoa</taxon>
        <taxon>Chordata</taxon>
        <taxon>Craniata</taxon>
        <taxon>Vertebrata</taxon>
        <taxon>Euteleostomi</taxon>
        <taxon>Actinopterygii</taxon>
        <taxon>Neopterygii</taxon>
        <taxon>Teleostei</taxon>
        <taxon>Neoteleostei</taxon>
        <taxon>Acanthomorphata</taxon>
        <taxon>Carangaria</taxon>
        <taxon>Carangaria incertae sedis</taxon>
        <taxon>Centropomidae</taxon>
        <taxon>Lates</taxon>
    </lineage>
</organism>
<reference evidence="2" key="1">
    <citation type="submission" date="2022-08" db="EMBL/GenBank/DDBJ databases">
        <title>Genome sequencing of akame (Lates japonicus).</title>
        <authorList>
            <person name="Hashiguchi Y."/>
            <person name="Takahashi H."/>
        </authorList>
    </citation>
    <scope>NUCLEOTIDE SEQUENCE</scope>
    <source>
        <strain evidence="2">Kochi</strain>
    </source>
</reference>
<accession>A0AAD3RNS9</accession>
<evidence type="ECO:0000313" key="2">
    <source>
        <dbReference type="EMBL" id="GLD75211.1"/>
    </source>
</evidence>
<dbReference type="AlphaFoldDB" id="A0AAD3RNS9"/>
<feature type="compositionally biased region" description="Polar residues" evidence="1">
    <location>
        <begin position="1"/>
        <end position="11"/>
    </location>
</feature>
<dbReference type="EMBL" id="BRZM01002776">
    <property type="protein sequence ID" value="GLD75211.1"/>
    <property type="molecule type" value="Genomic_DNA"/>
</dbReference>